<evidence type="ECO:0000256" key="1">
    <source>
        <dbReference type="ARBA" id="ARBA00001971"/>
    </source>
</evidence>
<comment type="cofactor">
    <cofactor evidence="1 15">
        <name>heme</name>
        <dbReference type="ChEBI" id="CHEBI:30413"/>
    </cofactor>
</comment>
<evidence type="ECO:0000256" key="14">
    <source>
        <dbReference type="ARBA" id="ARBA00060577"/>
    </source>
</evidence>
<evidence type="ECO:0000313" key="18">
    <source>
        <dbReference type="EMBL" id="KAE7996617.1"/>
    </source>
</evidence>
<dbReference type="InterPro" id="IPR001128">
    <property type="entry name" value="Cyt_P450"/>
</dbReference>
<feature type="transmembrane region" description="Helical" evidence="17">
    <location>
        <begin position="6"/>
        <end position="22"/>
    </location>
</feature>
<evidence type="ECO:0000256" key="9">
    <source>
        <dbReference type="ARBA" id="ARBA00023002"/>
    </source>
</evidence>
<dbReference type="InterPro" id="IPR036396">
    <property type="entry name" value="Cyt_P450_sf"/>
</dbReference>
<dbReference type="GO" id="GO:0016705">
    <property type="term" value="F:oxidoreductase activity, acting on paired donors, with incorporation or reduction of molecular oxygen"/>
    <property type="evidence" value="ECO:0007669"/>
    <property type="project" value="InterPro"/>
</dbReference>
<evidence type="ECO:0000313" key="19">
    <source>
        <dbReference type="Proteomes" id="UP000327013"/>
    </source>
</evidence>
<dbReference type="GO" id="GO:0004497">
    <property type="term" value="F:monooxygenase activity"/>
    <property type="evidence" value="ECO:0007669"/>
    <property type="project" value="UniProtKB-KW"/>
</dbReference>
<keyword evidence="11 16" id="KW-0503">Monooxygenase</keyword>
<name>A0A5N6QBS5_9ROSI</name>
<dbReference type="CDD" id="cd11043">
    <property type="entry name" value="CYP90-like"/>
    <property type="match status" value="1"/>
</dbReference>
<comment type="pathway">
    <text evidence="3">Hormone biosynthesis.</text>
</comment>
<dbReference type="InterPro" id="IPR017972">
    <property type="entry name" value="Cyt_P450_CS"/>
</dbReference>
<reference evidence="18 19" key="1">
    <citation type="submission" date="2019-06" db="EMBL/GenBank/DDBJ databases">
        <title>A chromosomal-level reference genome of Carpinus fangiana (Coryloideae, Betulaceae).</title>
        <authorList>
            <person name="Yang X."/>
            <person name="Wang Z."/>
            <person name="Zhang L."/>
            <person name="Hao G."/>
            <person name="Liu J."/>
            <person name="Yang Y."/>
        </authorList>
    </citation>
    <scope>NUCLEOTIDE SEQUENCE [LARGE SCALE GENOMIC DNA]</scope>
    <source>
        <strain evidence="18">Cfa_2016G</strain>
        <tissue evidence="18">Leaf</tissue>
    </source>
</reference>
<evidence type="ECO:0000256" key="8">
    <source>
        <dbReference type="ARBA" id="ARBA00022989"/>
    </source>
</evidence>
<evidence type="ECO:0000256" key="6">
    <source>
        <dbReference type="ARBA" id="ARBA00022692"/>
    </source>
</evidence>
<feature type="transmembrane region" description="Helical" evidence="17">
    <location>
        <begin position="199"/>
        <end position="218"/>
    </location>
</feature>
<dbReference type="OrthoDB" id="3945418at2759"/>
<evidence type="ECO:0000256" key="10">
    <source>
        <dbReference type="ARBA" id="ARBA00023004"/>
    </source>
</evidence>
<comment type="subcellular location">
    <subcellularLocation>
        <location evidence="2">Membrane</location>
        <topology evidence="2">Single-pass membrane protein</topology>
    </subcellularLocation>
</comment>
<dbReference type="GO" id="GO:0016020">
    <property type="term" value="C:membrane"/>
    <property type="evidence" value="ECO:0007669"/>
    <property type="project" value="UniProtKB-SubCell"/>
</dbReference>
<organism evidence="18 19">
    <name type="scientific">Carpinus fangiana</name>
    <dbReference type="NCBI Taxonomy" id="176857"/>
    <lineage>
        <taxon>Eukaryota</taxon>
        <taxon>Viridiplantae</taxon>
        <taxon>Streptophyta</taxon>
        <taxon>Embryophyta</taxon>
        <taxon>Tracheophyta</taxon>
        <taxon>Spermatophyta</taxon>
        <taxon>Magnoliopsida</taxon>
        <taxon>eudicotyledons</taxon>
        <taxon>Gunneridae</taxon>
        <taxon>Pentapetalae</taxon>
        <taxon>rosids</taxon>
        <taxon>fabids</taxon>
        <taxon>Fagales</taxon>
        <taxon>Betulaceae</taxon>
        <taxon>Carpinus</taxon>
    </lineage>
</organism>
<dbReference type="PANTHER" id="PTHR24286">
    <property type="entry name" value="CYTOCHROME P450 26"/>
    <property type="match status" value="1"/>
</dbReference>
<dbReference type="Proteomes" id="UP000327013">
    <property type="component" value="Chromosome 1"/>
</dbReference>
<dbReference type="FunFam" id="1.10.630.10:FF:000046">
    <property type="entry name" value="Cytochrome P450 90A1"/>
    <property type="match status" value="1"/>
</dbReference>
<evidence type="ECO:0000256" key="4">
    <source>
        <dbReference type="ARBA" id="ARBA00010617"/>
    </source>
</evidence>
<dbReference type="GO" id="GO:0016132">
    <property type="term" value="P:brassinosteroid biosynthetic process"/>
    <property type="evidence" value="ECO:0007669"/>
    <property type="project" value="TreeGrafter"/>
</dbReference>
<keyword evidence="12 17" id="KW-0472">Membrane</keyword>
<dbReference type="AlphaFoldDB" id="A0A5N6QBS5"/>
<dbReference type="PRINTS" id="PR00385">
    <property type="entry name" value="P450"/>
</dbReference>
<dbReference type="GO" id="GO:0005506">
    <property type="term" value="F:iron ion binding"/>
    <property type="evidence" value="ECO:0007669"/>
    <property type="project" value="InterPro"/>
</dbReference>
<dbReference type="EMBL" id="CM017321">
    <property type="protein sequence ID" value="KAE7996617.1"/>
    <property type="molecule type" value="Genomic_DNA"/>
</dbReference>
<evidence type="ECO:0000256" key="16">
    <source>
        <dbReference type="RuleBase" id="RU000461"/>
    </source>
</evidence>
<comment type="similarity">
    <text evidence="4 16">Belongs to the cytochrome P450 family.</text>
</comment>
<evidence type="ECO:0008006" key="20">
    <source>
        <dbReference type="Google" id="ProtNLM"/>
    </source>
</evidence>
<protein>
    <recommendedName>
        <fullName evidence="20">Cytochrome P450 90A1</fullName>
    </recommendedName>
</protein>
<dbReference type="PANTHER" id="PTHR24286:SF44">
    <property type="entry name" value="3BETA,22ALPHA-DIHYDROXYSTEROID 3-DEHYDROGENASE"/>
    <property type="match status" value="1"/>
</dbReference>
<comment type="pathway">
    <text evidence="14">Steroid biosynthesis.</text>
</comment>
<gene>
    <name evidence="18" type="ORF">FH972_001326</name>
</gene>
<evidence type="ECO:0000256" key="15">
    <source>
        <dbReference type="PIRSR" id="PIRSR602401-1"/>
    </source>
</evidence>
<evidence type="ECO:0000256" key="13">
    <source>
        <dbReference type="ARBA" id="ARBA00037910"/>
    </source>
</evidence>
<sequence length="476" mass="54536">MAVFGYLWFPLVLCTVVFFFLIRATRRRRLRLPPGNLGLPFIGETLQLISAYKSENPEPFIDERVNRFGPIFTTHVFGEPTVFSADPETNRFILQNEGKLFECSYPASLSNLLGRHSLLLMKGNLHKRMHSLTMSFANSSIIKDHLLVDIDRLIRLNLDSWTGRVLLMEEAKKITFELTVKQLMSFDPCEWTESLRKEYVLVIEGFFTVALPIFSATYRRAIKARTKVAEALTLIVRQRRKESEAGERKKDMLGALLAGDDGFSDEQIVDFLLALLVAGYETTSTIMTLAVKFLTETPLALAQIKEEHDQIRAKKSEMEPLEWTDYKSMPFSQCVVNETLRVANIIGGIFRRSMTDINIKGYTIPKGWKVFASFRAVHLDHDHFKDARSFNPWRWQDNSGATSPGNVFTPFGGGPRLCPGYELARVELSVFLHHLVTRLSWVPAEEDKLVFFPTTRTQKRYPINVQRRNVSKLCKD</sequence>
<evidence type="ECO:0000256" key="7">
    <source>
        <dbReference type="ARBA" id="ARBA00022723"/>
    </source>
</evidence>
<dbReference type="GO" id="GO:0016125">
    <property type="term" value="P:sterol metabolic process"/>
    <property type="evidence" value="ECO:0007669"/>
    <property type="project" value="TreeGrafter"/>
</dbReference>
<dbReference type="InterPro" id="IPR002401">
    <property type="entry name" value="Cyt_P450_E_grp-I"/>
</dbReference>
<dbReference type="SUPFAM" id="SSF48264">
    <property type="entry name" value="Cytochrome P450"/>
    <property type="match status" value="1"/>
</dbReference>
<dbReference type="Pfam" id="PF00067">
    <property type="entry name" value="p450"/>
    <property type="match status" value="2"/>
</dbReference>
<keyword evidence="7 15" id="KW-0479">Metal-binding</keyword>
<dbReference type="GO" id="GO:0020037">
    <property type="term" value="F:heme binding"/>
    <property type="evidence" value="ECO:0007669"/>
    <property type="project" value="InterPro"/>
</dbReference>
<comment type="pathway">
    <text evidence="13">Plant hormone biosynthesis; brassinosteroid biosynthesis.</text>
</comment>
<evidence type="ECO:0000256" key="2">
    <source>
        <dbReference type="ARBA" id="ARBA00004167"/>
    </source>
</evidence>
<evidence type="ECO:0000256" key="17">
    <source>
        <dbReference type="SAM" id="Phobius"/>
    </source>
</evidence>
<proteinExistence type="inferred from homology"/>
<evidence type="ECO:0000256" key="11">
    <source>
        <dbReference type="ARBA" id="ARBA00023033"/>
    </source>
</evidence>
<dbReference type="PRINTS" id="PR00463">
    <property type="entry name" value="EP450I"/>
</dbReference>
<keyword evidence="10 15" id="KW-0408">Iron</keyword>
<dbReference type="GO" id="GO:0010268">
    <property type="term" value="P:brassinosteroid homeostasis"/>
    <property type="evidence" value="ECO:0007669"/>
    <property type="project" value="TreeGrafter"/>
</dbReference>
<dbReference type="Gene3D" id="1.10.630.10">
    <property type="entry name" value="Cytochrome P450"/>
    <property type="match status" value="1"/>
</dbReference>
<feature type="binding site" description="axial binding residue" evidence="15">
    <location>
        <position position="418"/>
    </location>
    <ligand>
        <name>heme</name>
        <dbReference type="ChEBI" id="CHEBI:30413"/>
    </ligand>
    <ligandPart>
        <name>Fe</name>
        <dbReference type="ChEBI" id="CHEBI:18248"/>
    </ligandPart>
</feature>
<keyword evidence="5 15" id="KW-0349">Heme</keyword>
<keyword evidence="8 17" id="KW-1133">Transmembrane helix</keyword>
<accession>A0A5N6QBS5</accession>
<evidence type="ECO:0000256" key="3">
    <source>
        <dbReference type="ARBA" id="ARBA00004972"/>
    </source>
</evidence>
<evidence type="ECO:0000256" key="12">
    <source>
        <dbReference type="ARBA" id="ARBA00023136"/>
    </source>
</evidence>
<keyword evidence="9 16" id="KW-0560">Oxidoreductase</keyword>
<dbReference type="PROSITE" id="PS00086">
    <property type="entry name" value="CYTOCHROME_P450"/>
    <property type="match status" value="1"/>
</dbReference>
<keyword evidence="6 17" id="KW-0812">Transmembrane</keyword>
<keyword evidence="19" id="KW-1185">Reference proteome</keyword>
<evidence type="ECO:0000256" key="5">
    <source>
        <dbReference type="ARBA" id="ARBA00022617"/>
    </source>
</evidence>